<sequence>MGGAGNDRLNGNSEDDKLNGGLGNDILVGGSGQDIINADSGNDIILIHQGDSLTGNFDVIKAFDNADRLDLDSSHIAANVVNADGINFGVIRSHHINNGLISFDDLNKYTAPLTISTEKIADVLKYLQANIANVGDTVAFVAGQDTYVFQNGAAVDTLVELVGVVSKGINAHGVNGFVHLV</sequence>
<evidence type="ECO:0000313" key="3">
    <source>
        <dbReference type="Proteomes" id="UP000195667"/>
    </source>
</evidence>
<reference evidence="3" key="1">
    <citation type="submission" date="2017-02" db="EMBL/GenBank/DDBJ databases">
        <authorList>
            <person name="Daims H."/>
        </authorList>
    </citation>
    <scope>NUCLEOTIDE SEQUENCE [LARGE SCALE GENOMIC DNA]</scope>
</reference>
<dbReference type="SUPFAM" id="SSF51120">
    <property type="entry name" value="beta-Roll"/>
    <property type="match status" value="1"/>
</dbReference>
<evidence type="ECO:0000256" key="1">
    <source>
        <dbReference type="ARBA" id="ARBA00022837"/>
    </source>
</evidence>
<dbReference type="InterPro" id="IPR001343">
    <property type="entry name" value="Hemolysn_Ca-bd"/>
</dbReference>
<evidence type="ECO:0000313" key="2">
    <source>
        <dbReference type="EMBL" id="SJM92209.1"/>
    </source>
</evidence>
<dbReference type="Proteomes" id="UP000195667">
    <property type="component" value="Unassembled WGS sequence"/>
</dbReference>
<dbReference type="InterPro" id="IPR018511">
    <property type="entry name" value="Hemolysin-typ_Ca-bd_CS"/>
</dbReference>
<dbReference type="GO" id="GO:0005509">
    <property type="term" value="F:calcium ion binding"/>
    <property type="evidence" value="ECO:0007669"/>
    <property type="project" value="InterPro"/>
</dbReference>
<dbReference type="PROSITE" id="PS00330">
    <property type="entry name" value="HEMOLYSIN_CALCIUM"/>
    <property type="match status" value="1"/>
</dbReference>
<keyword evidence="1" id="KW-0106">Calcium</keyword>
<proteinExistence type="predicted"/>
<dbReference type="AlphaFoldDB" id="A0A1R4H7M7"/>
<organism evidence="2 3">
    <name type="scientific">Crenothrix polyspora</name>
    <dbReference type="NCBI Taxonomy" id="360316"/>
    <lineage>
        <taxon>Bacteria</taxon>
        <taxon>Pseudomonadati</taxon>
        <taxon>Pseudomonadota</taxon>
        <taxon>Gammaproteobacteria</taxon>
        <taxon>Methylococcales</taxon>
        <taxon>Crenotrichaceae</taxon>
        <taxon>Crenothrix</taxon>
    </lineage>
</organism>
<accession>A0A1R4H7M7</accession>
<keyword evidence="3" id="KW-1185">Reference proteome</keyword>
<dbReference type="Pfam" id="PF00353">
    <property type="entry name" value="HemolysinCabind"/>
    <property type="match status" value="1"/>
</dbReference>
<dbReference type="InterPro" id="IPR011049">
    <property type="entry name" value="Serralysin-like_metalloprot_C"/>
</dbReference>
<dbReference type="EMBL" id="FUKI01000100">
    <property type="protein sequence ID" value="SJM92209.1"/>
    <property type="molecule type" value="Genomic_DNA"/>
</dbReference>
<dbReference type="PRINTS" id="PR00313">
    <property type="entry name" value="CABNDNGRPT"/>
</dbReference>
<gene>
    <name evidence="2" type="ORF">CRENPOLYSF1_260005</name>
</gene>
<name>A0A1R4H7M7_9GAMM</name>
<protein>
    <submittedName>
        <fullName evidence="2">Uncharacterized protein</fullName>
    </submittedName>
</protein>
<dbReference type="Gene3D" id="2.150.10.10">
    <property type="entry name" value="Serralysin-like metalloprotease, C-terminal"/>
    <property type="match status" value="1"/>
</dbReference>